<reference evidence="11" key="2">
    <citation type="journal article" date="2007" name="PLoS Biol.">
        <title>Survey sequencing and comparative analysis of the elephant shark (Callorhinchus milii) genome.</title>
        <authorList>
            <person name="Venkatesh B."/>
            <person name="Kirkness E.F."/>
            <person name="Loh Y.H."/>
            <person name="Halpern A.L."/>
            <person name="Lee A.P."/>
            <person name="Johnson J."/>
            <person name="Dandona N."/>
            <person name="Viswanathan L.D."/>
            <person name="Tay A."/>
            <person name="Venter J.C."/>
            <person name="Strausberg R.L."/>
            <person name="Brenner S."/>
        </authorList>
    </citation>
    <scope>NUCLEOTIDE SEQUENCE [LARGE SCALE GENOMIC DNA]</scope>
</reference>
<dbReference type="InterPro" id="IPR027640">
    <property type="entry name" value="Kinesin-like_fam"/>
</dbReference>
<evidence type="ECO:0000256" key="2">
    <source>
        <dbReference type="ARBA" id="ARBA00022741"/>
    </source>
</evidence>
<dbReference type="GO" id="GO:0008017">
    <property type="term" value="F:microtubule binding"/>
    <property type="evidence" value="ECO:0007669"/>
    <property type="project" value="InterPro"/>
</dbReference>
<comment type="similarity">
    <text evidence="5 6">Belongs to the TRAFAC class myosin-kinesin ATPase superfamily. Kinesin family.</text>
</comment>
<dbReference type="InParanoid" id="A0A4W3HAT9"/>
<dbReference type="PANTHER" id="PTHR47972:SF5">
    <property type="entry name" value="KINESIN-LIKE PROTEIN KIFC3"/>
    <property type="match status" value="1"/>
</dbReference>
<dbReference type="GeneTree" id="ENSGT00940000154022"/>
<evidence type="ECO:0000256" key="6">
    <source>
        <dbReference type="RuleBase" id="RU000394"/>
    </source>
</evidence>
<dbReference type="FunFam" id="3.40.850.10:FF:000113">
    <property type="entry name" value="Kinesin-like protein"/>
    <property type="match status" value="1"/>
</dbReference>
<feature type="coiled-coil region" evidence="7">
    <location>
        <begin position="313"/>
        <end position="393"/>
    </location>
</feature>
<feature type="region of interest" description="Disordered" evidence="8">
    <location>
        <begin position="837"/>
        <end position="899"/>
    </location>
</feature>
<evidence type="ECO:0000256" key="5">
    <source>
        <dbReference type="PROSITE-ProRule" id="PRU00283"/>
    </source>
</evidence>
<keyword evidence="4" id="KW-0963">Cytoplasm</keyword>
<dbReference type="SMART" id="SM00129">
    <property type="entry name" value="KISc"/>
    <property type="match status" value="1"/>
</dbReference>
<dbReference type="PRINTS" id="PR00380">
    <property type="entry name" value="KINESINHEAVY"/>
</dbReference>
<dbReference type="SUPFAM" id="SSF52540">
    <property type="entry name" value="P-loop containing nucleoside triphosphate hydrolases"/>
    <property type="match status" value="1"/>
</dbReference>
<dbReference type="PANTHER" id="PTHR47972">
    <property type="entry name" value="KINESIN-LIKE PROTEIN KLP-3"/>
    <property type="match status" value="1"/>
</dbReference>
<dbReference type="InterPro" id="IPR001752">
    <property type="entry name" value="Kinesin_motor_dom"/>
</dbReference>
<evidence type="ECO:0000256" key="1">
    <source>
        <dbReference type="ARBA" id="ARBA00004245"/>
    </source>
</evidence>
<feature type="coiled-coil region" evidence="7">
    <location>
        <begin position="118"/>
        <end position="145"/>
    </location>
</feature>
<evidence type="ECO:0000259" key="9">
    <source>
        <dbReference type="PROSITE" id="PS50067"/>
    </source>
</evidence>
<reference evidence="11" key="3">
    <citation type="journal article" date="2014" name="Nature">
        <title>Elephant shark genome provides unique insights into gnathostome evolution.</title>
        <authorList>
            <consortium name="International Elephant Shark Genome Sequencing Consortium"/>
            <person name="Venkatesh B."/>
            <person name="Lee A.P."/>
            <person name="Ravi V."/>
            <person name="Maurya A.K."/>
            <person name="Lian M.M."/>
            <person name="Swann J.B."/>
            <person name="Ohta Y."/>
            <person name="Flajnik M.F."/>
            <person name="Sutoh Y."/>
            <person name="Kasahara M."/>
            <person name="Hoon S."/>
            <person name="Gangu V."/>
            <person name="Roy S.W."/>
            <person name="Irimia M."/>
            <person name="Korzh V."/>
            <person name="Kondrychyn I."/>
            <person name="Lim Z.W."/>
            <person name="Tay B.H."/>
            <person name="Tohari S."/>
            <person name="Kong K.W."/>
            <person name="Ho S."/>
            <person name="Lorente-Galdos B."/>
            <person name="Quilez J."/>
            <person name="Marques-Bonet T."/>
            <person name="Raney B.J."/>
            <person name="Ingham P.W."/>
            <person name="Tay A."/>
            <person name="Hillier L.W."/>
            <person name="Minx P."/>
            <person name="Boehm T."/>
            <person name="Wilson R.K."/>
            <person name="Brenner S."/>
            <person name="Warren W.C."/>
        </authorList>
    </citation>
    <scope>NUCLEOTIDE SEQUENCE [LARGE SCALE GENOMIC DNA]</scope>
</reference>
<dbReference type="GO" id="GO:0007018">
    <property type="term" value="P:microtubule-based movement"/>
    <property type="evidence" value="ECO:0007669"/>
    <property type="project" value="InterPro"/>
</dbReference>
<feature type="compositionally biased region" description="Basic and acidic residues" evidence="8">
    <location>
        <begin position="23"/>
        <end position="35"/>
    </location>
</feature>
<dbReference type="GO" id="GO:0005874">
    <property type="term" value="C:microtubule"/>
    <property type="evidence" value="ECO:0007669"/>
    <property type="project" value="UniProtKB-KW"/>
</dbReference>
<dbReference type="InterPro" id="IPR036961">
    <property type="entry name" value="Kinesin_motor_dom_sf"/>
</dbReference>
<feature type="coiled-coil region" evidence="7">
    <location>
        <begin position="194"/>
        <end position="268"/>
    </location>
</feature>
<dbReference type="InterPro" id="IPR027417">
    <property type="entry name" value="P-loop_NTPase"/>
</dbReference>
<dbReference type="Ensembl" id="ENSCMIT00000013207.1">
    <property type="protein sequence ID" value="ENSCMIP00000012916.1"/>
    <property type="gene ID" value="ENSCMIG00000006506.1"/>
</dbReference>
<evidence type="ECO:0000256" key="3">
    <source>
        <dbReference type="ARBA" id="ARBA00022840"/>
    </source>
</evidence>
<evidence type="ECO:0000256" key="8">
    <source>
        <dbReference type="SAM" id="MobiDB-lite"/>
    </source>
</evidence>
<proteinExistence type="inferred from homology"/>
<keyword evidence="7" id="KW-0175">Coiled coil</keyword>
<keyword evidence="5 6" id="KW-0505">Motor protein</keyword>
<dbReference type="GO" id="GO:0003777">
    <property type="term" value="F:microtubule motor activity"/>
    <property type="evidence" value="ECO:0007669"/>
    <property type="project" value="InterPro"/>
</dbReference>
<evidence type="ECO:0000256" key="4">
    <source>
        <dbReference type="ARBA" id="ARBA00023212"/>
    </source>
</evidence>
<comment type="subcellular location">
    <subcellularLocation>
        <location evidence="1">Cytoplasm</location>
        <location evidence="1">Cytoskeleton</location>
    </subcellularLocation>
</comment>
<dbReference type="PROSITE" id="PS00411">
    <property type="entry name" value="KINESIN_MOTOR_1"/>
    <property type="match status" value="1"/>
</dbReference>
<dbReference type="PROSITE" id="PS50067">
    <property type="entry name" value="KINESIN_MOTOR_2"/>
    <property type="match status" value="1"/>
</dbReference>
<dbReference type="InterPro" id="IPR019821">
    <property type="entry name" value="Kinesin_motor_CS"/>
</dbReference>
<gene>
    <name evidence="10" type="primary">kifc3</name>
</gene>
<feature type="binding site" evidence="5">
    <location>
        <begin position="576"/>
        <end position="583"/>
    </location>
    <ligand>
        <name>ATP</name>
        <dbReference type="ChEBI" id="CHEBI:30616"/>
    </ligand>
</feature>
<evidence type="ECO:0000256" key="7">
    <source>
        <dbReference type="SAM" id="Coils"/>
    </source>
</evidence>
<dbReference type="Gene3D" id="3.40.850.10">
    <property type="entry name" value="Kinesin motor domain"/>
    <property type="match status" value="1"/>
</dbReference>
<feature type="compositionally biased region" description="Polar residues" evidence="8">
    <location>
        <begin position="867"/>
        <end position="881"/>
    </location>
</feature>
<evidence type="ECO:0000313" key="11">
    <source>
        <dbReference type="Proteomes" id="UP000314986"/>
    </source>
</evidence>
<keyword evidence="3 5" id="KW-0067">ATP-binding</keyword>
<feature type="domain" description="Kinesin motor" evidence="9">
    <location>
        <begin position="493"/>
        <end position="832"/>
    </location>
</feature>
<organism evidence="10 11">
    <name type="scientific">Callorhinchus milii</name>
    <name type="common">Ghost shark</name>
    <dbReference type="NCBI Taxonomy" id="7868"/>
    <lineage>
        <taxon>Eukaryota</taxon>
        <taxon>Metazoa</taxon>
        <taxon>Chordata</taxon>
        <taxon>Craniata</taxon>
        <taxon>Vertebrata</taxon>
        <taxon>Chondrichthyes</taxon>
        <taxon>Holocephali</taxon>
        <taxon>Chimaeriformes</taxon>
        <taxon>Callorhinchidae</taxon>
        <taxon>Callorhinchus</taxon>
    </lineage>
</organism>
<keyword evidence="2 5" id="KW-0547">Nucleotide-binding</keyword>
<reference evidence="11" key="1">
    <citation type="journal article" date="2006" name="Science">
        <title>Ancient noncoding elements conserved in the human genome.</title>
        <authorList>
            <person name="Venkatesh B."/>
            <person name="Kirkness E.F."/>
            <person name="Loh Y.H."/>
            <person name="Halpern A.L."/>
            <person name="Lee A.P."/>
            <person name="Johnson J."/>
            <person name="Dandona N."/>
            <person name="Viswanathan L.D."/>
            <person name="Tay A."/>
            <person name="Venter J.C."/>
            <person name="Strausberg R.L."/>
            <person name="Brenner S."/>
        </authorList>
    </citation>
    <scope>NUCLEOTIDE SEQUENCE [LARGE SCALE GENOMIC DNA]</scope>
</reference>
<protein>
    <recommendedName>
        <fullName evidence="6">Kinesin-like protein</fullName>
    </recommendedName>
</protein>
<dbReference type="STRING" id="7868.ENSCMIP00000012916"/>
<dbReference type="GO" id="GO:0005524">
    <property type="term" value="F:ATP binding"/>
    <property type="evidence" value="ECO:0007669"/>
    <property type="project" value="UniProtKB-UniRule"/>
</dbReference>
<evidence type="ECO:0000313" key="10">
    <source>
        <dbReference type="Ensembl" id="ENSCMIP00000012916.1"/>
    </source>
</evidence>
<accession>A0A4W3HAT9</accession>
<dbReference type="Proteomes" id="UP000314986">
    <property type="component" value="Unassembled WGS sequence"/>
</dbReference>
<keyword evidence="11" id="KW-1185">Reference proteome</keyword>
<reference evidence="10" key="4">
    <citation type="submission" date="2025-08" db="UniProtKB">
        <authorList>
            <consortium name="Ensembl"/>
        </authorList>
    </citation>
    <scope>IDENTIFICATION</scope>
</reference>
<dbReference type="OMA" id="RHDMQKC"/>
<keyword evidence="4" id="KW-0206">Cytoskeleton</keyword>
<sequence>MSKVDQHRPLHSAASDLSQVRGGRTDGKELLRPHDQLLTVKGSQQSLQEEPGQHEVPLQDDETGYKLPAPVLHKNNSHKLTFIRSLQDVVQEAQLRTENTGSKVPPPSSPAGRSLSAVRNLIDMINALQEDKVRLQEELSTRESKCQVLSGAPQCEIGDLEGKLTDQTQKLSTLCSELGTTDLEKHLEILVVENDRLKQDLNGSQLQLRHLRRSLSGCSKCDHVEENSQLRERLSRAQVELKKTTEHLSELELEVQRKTEHVSQFEQHLQDVLQGKAEMEEGLNKRIRDYQLTLARQSTPPVKYITKTVQVESAKTKQALEEAQGRNQYLQEQVAVQRQVIHEREQQLQESWHNTAKLQAQIMIYEAELERTRGEMLEELQSMEEEKNCAIEEAFLRAQSEMKAVHENLNGVRMNLLSVQPALKSLTNDYNCLKHQVRDFPCLLQDAICQTKEEIFQMVEEVKEVNRDLLHKYKREMQLRKKCHNELVRLRGNIRVFCRVRPITREDGDGPETRGVVSFDSDDDGVLYVSYRGKTSVFELDKVFPPHALQNDVFQDVQALITSCIDGYNVCIFAYGQTGSGKTYTMEGTPKNPGINQRALGLLFSEVAERSEDWDLTITVSMVEIYNETLRDLLGPDPQKMQDLITRNLLSKDLNEKLEIKLNPDGSGQLYVPGLTEIRVRSVEDINRVFELGRLNRATDCTNVNERSSRSHALLIISIAGTNTTSGVKRTGKLNLVDLAGSERVGKSGAEGHRLREAQNINKSLSALGDVIYALRSKQSYIPFRNSKLTYLLQDSLSGDSKTLMMVQVSPIERSVSETVCSLKFAQRVRSVELGAMGRRTENHYSPSRPDSELEPPPVMVQPGRLSYSQPGFTVGRSSLSGRRKLPATGEISIRPGPT</sequence>
<dbReference type="AlphaFoldDB" id="A0A4W3HAT9"/>
<dbReference type="CDD" id="cd01366">
    <property type="entry name" value="KISc_C_terminal"/>
    <property type="match status" value="1"/>
</dbReference>
<dbReference type="Pfam" id="PF00225">
    <property type="entry name" value="Kinesin"/>
    <property type="match status" value="1"/>
</dbReference>
<feature type="region of interest" description="Disordered" evidence="8">
    <location>
        <begin position="1"/>
        <end position="66"/>
    </location>
</feature>
<name>A0A4W3HAT9_CALMI</name>
<keyword evidence="6" id="KW-0493">Microtubule</keyword>
<reference evidence="10" key="5">
    <citation type="submission" date="2025-09" db="UniProtKB">
        <authorList>
            <consortium name="Ensembl"/>
        </authorList>
    </citation>
    <scope>IDENTIFICATION</scope>
</reference>